<reference evidence="1 2" key="1">
    <citation type="submission" date="2016-10" db="EMBL/GenBank/DDBJ databases">
        <authorList>
            <person name="de Groot N.N."/>
        </authorList>
    </citation>
    <scope>NUCLEOTIDE SEQUENCE [LARGE SCALE GENOMIC DNA]</scope>
    <source>
        <strain evidence="1 2">CGMCC 4.6533</strain>
    </source>
</reference>
<gene>
    <name evidence="1" type="ORF">SAMN05421869_11021</name>
</gene>
<dbReference type="InterPro" id="IPR016024">
    <property type="entry name" value="ARM-type_fold"/>
</dbReference>
<proteinExistence type="predicted"/>
<protein>
    <recommendedName>
        <fullName evidence="3">HEAT repeat-containing protein</fullName>
    </recommendedName>
</protein>
<organism evidence="1 2">
    <name type="scientific">Nonomuraea jiangxiensis</name>
    <dbReference type="NCBI Taxonomy" id="633440"/>
    <lineage>
        <taxon>Bacteria</taxon>
        <taxon>Bacillati</taxon>
        <taxon>Actinomycetota</taxon>
        <taxon>Actinomycetes</taxon>
        <taxon>Streptosporangiales</taxon>
        <taxon>Streptosporangiaceae</taxon>
        <taxon>Nonomuraea</taxon>
    </lineage>
</organism>
<dbReference type="SUPFAM" id="SSF48371">
    <property type="entry name" value="ARM repeat"/>
    <property type="match status" value="1"/>
</dbReference>
<sequence length="221" mass="24281">MQSQAGDDLIERIRMHPADDDVVGPAANDLLSELYKGYPVENLGRLLHSDDDLVVRTGTWVLSELGELAAPMMDEVPALLASPIRNVRYFAIEVVLLNADERHGPAIASVMRMSMDYDAAVRWKVLEFLSEASTDQLEAGASSLEAGPVKTLADWLVRQDDEEPDPGDVLARLQGPDPMARLFAAAAAARLSDEDRSLLEHALTAEDEEIRSFAQERLSEN</sequence>
<dbReference type="Gene3D" id="1.25.10.10">
    <property type="entry name" value="Leucine-rich Repeat Variant"/>
    <property type="match status" value="1"/>
</dbReference>
<dbReference type="InterPro" id="IPR011989">
    <property type="entry name" value="ARM-like"/>
</dbReference>
<dbReference type="AlphaFoldDB" id="A0A1G8SZE9"/>
<accession>A0A1G8SZE9</accession>
<dbReference type="STRING" id="633440.SAMN05421869_11021"/>
<name>A0A1G8SZE9_9ACTN</name>
<evidence type="ECO:0000313" key="2">
    <source>
        <dbReference type="Proteomes" id="UP000199202"/>
    </source>
</evidence>
<dbReference type="OrthoDB" id="3528265at2"/>
<dbReference type="EMBL" id="FNDJ01000010">
    <property type="protein sequence ID" value="SDJ34611.1"/>
    <property type="molecule type" value="Genomic_DNA"/>
</dbReference>
<dbReference type="Proteomes" id="UP000199202">
    <property type="component" value="Unassembled WGS sequence"/>
</dbReference>
<dbReference type="RefSeq" id="WP_090934146.1">
    <property type="nucleotide sequence ID" value="NZ_FNDJ01000010.1"/>
</dbReference>
<evidence type="ECO:0008006" key="3">
    <source>
        <dbReference type="Google" id="ProtNLM"/>
    </source>
</evidence>
<evidence type="ECO:0000313" key="1">
    <source>
        <dbReference type="EMBL" id="SDJ34611.1"/>
    </source>
</evidence>
<keyword evidence="2" id="KW-1185">Reference proteome</keyword>